<gene>
    <name evidence="1" type="ORF">MJO63_19745</name>
</gene>
<sequence length="32" mass="3825">MRSFMTPAIAALLGRWFWWPQTPPRKRLALKP</sequence>
<keyword evidence="2" id="KW-1185">Reference proteome</keyword>
<evidence type="ECO:0000313" key="2">
    <source>
        <dbReference type="Proteomes" id="UP001055253"/>
    </source>
</evidence>
<protein>
    <submittedName>
        <fullName evidence="1">Uncharacterized protein</fullName>
    </submittedName>
</protein>
<dbReference type="EMBL" id="CP092429">
    <property type="protein sequence ID" value="ULP54200.1"/>
    <property type="molecule type" value="Genomic_DNA"/>
</dbReference>
<dbReference type="Proteomes" id="UP001055253">
    <property type="component" value="Chromosome"/>
</dbReference>
<organism evidence="1 2">
    <name type="scientific">Mycobacterium ulcerans</name>
    <dbReference type="NCBI Taxonomy" id="1809"/>
    <lineage>
        <taxon>Bacteria</taxon>
        <taxon>Bacillati</taxon>
        <taxon>Actinomycetota</taxon>
        <taxon>Actinomycetes</taxon>
        <taxon>Mycobacteriales</taxon>
        <taxon>Mycobacteriaceae</taxon>
        <taxon>Mycobacterium</taxon>
        <taxon>Mycobacterium ulcerans group</taxon>
    </lineage>
</organism>
<name>A0ABY3VJI9_MYCUL</name>
<accession>A0ABY3VJI9</accession>
<proteinExistence type="predicted"/>
<evidence type="ECO:0000313" key="1">
    <source>
        <dbReference type="EMBL" id="ULP54200.1"/>
    </source>
</evidence>
<reference evidence="1" key="1">
    <citation type="submission" date="2022-08" db="EMBL/GenBank/DDBJ databases">
        <title>Whole genome sequencing of non-tuberculosis mycobacteria type-strains.</title>
        <authorList>
            <person name="Igarashi Y."/>
            <person name="Osugi A."/>
            <person name="Mitarai S."/>
        </authorList>
    </citation>
    <scope>NUCLEOTIDE SEQUENCE</scope>
    <source>
        <strain evidence="1">ATCC 19423</strain>
    </source>
</reference>